<keyword evidence="2" id="KW-1185">Reference proteome</keyword>
<organism evidence="2 3">
    <name type="scientific">Heterorhabditis bacteriophora</name>
    <name type="common">Entomopathogenic nematode worm</name>
    <dbReference type="NCBI Taxonomy" id="37862"/>
    <lineage>
        <taxon>Eukaryota</taxon>
        <taxon>Metazoa</taxon>
        <taxon>Ecdysozoa</taxon>
        <taxon>Nematoda</taxon>
        <taxon>Chromadorea</taxon>
        <taxon>Rhabditida</taxon>
        <taxon>Rhabditina</taxon>
        <taxon>Rhabditomorpha</taxon>
        <taxon>Strongyloidea</taxon>
        <taxon>Heterorhabditidae</taxon>
        <taxon>Heterorhabditis</taxon>
    </lineage>
</organism>
<dbReference type="WBParaSite" id="Hba_13781">
    <property type="protein sequence ID" value="Hba_13781"/>
    <property type="gene ID" value="Hba_13781"/>
</dbReference>
<protein>
    <submittedName>
        <fullName evidence="3">AA_permease domain-containing protein</fullName>
    </submittedName>
</protein>
<keyword evidence="1" id="KW-0812">Transmembrane</keyword>
<evidence type="ECO:0000313" key="3">
    <source>
        <dbReference type="WBParaSite" id="Hba_13781"/>
    </source>
</evidence>
<sequence length="83" mass="9156">MSTWGLVFVFCGVSPYNALVVPDLFPERSVLIVYVICLLSLVGSGFKASWAAESRPVCSSDENTFEHFRGRVAMVAADYPSQY</sequence>
<proteinExistence type="predicted"/>
<dbReference type="AlphaFoldDB" id="A0A1I7X8F8"/>
<reference evidence="3" key="1">
    <citation type="submission" date="2016-11" db="UniProtKB">
        <authorList>
            <consortium name="WormBaseParasite"/>
        </authorList>
    </citation>
    <scope>IDENTIFICATION</scope>
</reference>
<dbReference type="Proteomes" id="UP000095283">
    <property type="component" value="Unplaced"/>
</dbReference>
<keyword evidence="1" id="KW-0472">Membrane</keyword>
<evidence type="ECO:0000313" key="2">
    <source>
        <dbReference type="Proteomes" id="UP000095283"/>
    </source>
</evidence>
<evidence type="ECO:0000256" key="1">
    <source>
        <dbReference type="SAM" id="Phobius"/>
    </source>
</evidence>
<name>A0A1I7X8F8_HETBA</name>
<keyword evidence="1" id="KW-1133">Transmembrane helix</keyword>
<accession>A0A1I7X8F8</accession>
<feature type="transmembrane region" description="Helical" evidence="1">
    <location>
        <begin position="31"/>
        <end position="50"/>
    </location>
</feature>